<reference evidence="2 3" key="1">
    <citation type="submission" date="2018-02" db="EMBL/GenBank/DDBJ databases">
        <title>Genomic Encyclopedia of Archaeal and Bacterial Type Strains, Phase II (KMG-II): from individual species to whole genera.</title>
        <authorList>
            <person name="Goeker M."/>
        </authorList>
    </citation>
    <scope>NUCLEOTIDE SEQUENCE [LARGE SCALE GENOMIC DNA]</scope>
    <source>
        <strain evidence="2 3">DSM 22857</strain>
    </source>
</reference>
<organism evidence="2 3">
    <name type="scientific">Kineococcus xinjiangensis</name>
    <dbReference type="NCBI Taxonomy" id="512762"/>
    <lineage>
        <taxon>Bacteria</taxon>
        <taxon>Bacillati</taxon>
        <taxon>Actinomycetota</taxon>
        <taxon>Actinomycetes</taxon>
        <taxon>Kineosporiales</taxon>
        <taxon>Kineosporiaceae</taxon>
        <taxon>Kineococcus</taxon>
    </lineage>
</organism>
<dbReference type="Proteomes" id="UP000239485">
    <property type="component" value="Unassembled WGS sequence"/>
</dbReference>
<keyword evidence="3" id="KW-1185">Reference proteome</keyword>
<accession>A0A2S6ICK5</accession>
<name>A0A2S6ICK5_9ACTN</name>
<protein>
    <submittedName>
        <fullName evidence="2">Uncharacterized protein</fullName>
    </submittedName>
</protein>
<comment type="caution">
    <text evidence="2">The sequence shown here is derived from an EMBL/GenBank/DDBJ whole genome shotgun (WGS) entry which is preliminary data.</text>
</comment>
<evidence type="ECO:0000256" key="1">
    <source>
        <dbReference type="SAM" id="Phobius"/>
    </source>
</evidence>
<dbReference type="EMBL" id="PTJD01000019">
    <property type="protein sequence ID" value="PPK91958.1"/>
    <property type="molecule type" value="Genomic_DNA"/>
</dbReference>
<feature type="transmembrane region" description="Helical" evidence="1">
    <location>
        <begin position="51"/>
        <end position="70"/>
    </location>
</feature>
<keyword evidence="1" id="KW-0472">Membrane</keyword>
<feature type="transmembrane region" description="Helical" evidence="1">
    <location>
        <begin position="76"/>
        <end position="99"/>
    </location>
</feature>
<evidence type="ECO:0000313" key="2">
    <source>
        <dbReference type="EMBL" id="PPK91958.1"/>
    </source>
</evidence>
<keyword evidence="1" id="KW-0812">Transmembrane</keyword>
<keyword evidence="1" id="KW-1133">Transmembrane helix</keyword>
<sequence>MSRDHTERTFRGLSIRPREVPGFSQARAAGQVPLVPHQPPELMPGTSAHRAFNLFLVKIITAVAGVLVAVELVQLLPLGGVLISIAVLAMGLFTFVLALHWWKGVGARNFEELRRGYTTLVLHYGSFAPIAHRGWHQTRWRLPWDYSGCWVLSPQGQVLQPPHEGVDAPGFYPSPHKAGAFELWTGTAWSGHYRT</sequence>
<evidence type="ECO:0000313" key="3">
    <source>
        <dbReference type="Proteomes" id="UP000239485"/>
    </source>
</evidence>
<dbReference type="AlphaFoldDB" id="A0A2S6ICK5"/>
<gene>
    <name evidence="2" type="ORF">CLV92_11939</name>
</gene>
<proteinExistence type="predicted"/>